<reference evidence="2 3" key="1">
    <citation type="journal article" date="2015" name="Genome Biol.">
        <title>Comparative genomics of Steinernema reveals deeply conserved gene regulatory networks.</title>
        <authorList>
            <person name="Dillman A.R."/>
            <person name="Macchietto M."/>
            <person name="Porter C.F."/>
            <person name="Rogers A."/>
            <person name="Williams B."/>
            <person name="Antoshechkin I."/>
            <person name="Lee M.M."/>
            <person name="Goodwin Z."/>
            <person name="Lu X."/>
            <person name="Lewis E.E."/>
            <person name="Goodrich-Blair H."/>
            <person name="Stock S.P."/>
            <person name="Adams B.J."/>
            <person name="Sternberg P.W."/>
            <person name="Mortazavi A."/>
        </authorList>
    </citation>
    <scope>NUCLEOTIDE SEQUENCE [LARGE SCALE GENOMIC DNA]</scope>
    <source>
        <strain evidence="2 3">ALL</strain>
    </source>
</reference>
<accession>A0A4U5M072</accession>
<protein>
    <submittedName>
        <fullName evidence="2">Uncharacterized protein</fullName>
    </submittedName>
</protein>
<dbReference type="Proteomes" id="UP000298663">
    <property type="component" value="Unassembled WGS sequence"/>
</dbReference>
<dbReference type="EMBL" id="AZBU02000011">
    <property type="protein sequence ID" value="TKR61613.1"/>
    <property type="molecule type" value="Genomic_DNA"/>
</dbReference>
<keyword evidence="3" id="KW-1185">Reference proteome</keyword>
<keyword evidence="1" id="KW-0812">Transmembrane</keyword>
<name>A0A4U5M072_STECR</name>
<sequence>MACSPNALKLTAIGTTFAYMFLLGLMMGLNYYADVNFGYGFRGYGLYFSMGFTHANVILFVIYVLFLLVIAVTVAGMMLDNKIVLLVNAVMCICGVMFLLVSFIMFCVNHSGWAKYWFFWRGLIMHIFVMAFLVITAVVDFLIFRSH</sequence>
<evidence type="ECO:0000313" key="2">
    <source>
        <dbReference type="EMBL" id="TKR61613.1"/>
    </source>
</evidence>
<organism evidence="2 3">
    <name type="scientific">Steinernema carpocapsae</name>
    <name type="common">Entomopathogenic nematode</name>
    <dbReference type="NCBI Taxonomy" id="34508"/>
    <lineage>
        <taxon>Eukaryota</taxon>
        <taxon>Metazoa</taxon>
        <taxon>Ecdysozoa</taxon>
        <taxon>Nematoda</taxon>
        <taxon>Chromadorea</taxon>
        <taxon>Rhabditida</taxon>
        <taxon>Tylenchina</taxon>
        <taxon>Panagrolaimomorpha</taxon>
        <taxon>Strongyloidoidea</taxon>
        <taxon>Steinernematidae</taxon>
        <taxon>Steinernema</taxon>
    </lineage>
</organism>
<feature type="transmembrane region" description="Helical" evidence="1">
    <location>
        <begin position="53"/>
        <end position="76"/>
    </location>
</feature>
<evidence type="ECO:0000256" key="1">
    <source>
        <dbReference type="SAM" id="Phobius"/>
    </source>
</evidence>
<comment type="caution">
    <text evidence="2">The sequence shown here is derived from an EMBL/GenBank/DDBJ whole genome shotgun (WGS) entry which is preliminary data.</text>
</comment>
<feature type="transmembrane region" description="Helical" evidence="1">
    <location>
        <begin position="12"/>
        <end position="33"/>
    </location>
</feature>
<feature type="transmembrane region" description="Helical" evidence="1">
    <location>
        <begin position="83"/>
        <end position="106"/>
    </location>
</feature>
<keyword evidence="1" id="KW-0472">Membrane</keyword>
<dbReference type="AlphaFoldDB" id="A0A4U5M072"/>
<feature type="transmembrane region" description="Helical" evidence="1">
    <location>
        <begin position="118"/>
        <end position="144"/>
    </location>
</feature>
<gene>
    <name evidence="2" type="ORF">L596_028704</name>
</gene>
<reference evidence="2 3" key="2">
    <citation type="journal article" date="2019" name="G3 (Bethesda)">
        <title>Hybrid Assembly of the Genome of the Entomopathogenic Nematode Steinernema carpocapsae Identifies the X-Chromosome.</title>
        <authorList>
            <person name="Serra L."/>
            <person name="Macchietto M."/>
            <person name="Macias-Munoz A."/>
            <person name="McGill C.J."/>
            <person name="Rodriguez I.M."/>
            <person name="Rodriguez B."/>
            <person name="Murad R."/>
            <person name="Mortazavi A."/>
        </authorList>
    </citation>
    <scope>NUCLEOTIDE SEQUENCE [LARGE SCALE GENOMIC DNA]</scope>
    <source>
        <strain evidence="2 3">ALL</strain>
    </source>
</reference>
<evidence type="ECO:0000313" key="3">
    <source>
        <dbReference type="Proteomes" id="UP000298663"/>
    </source>
</evidence>
<keyword evidence="1" id="KW-1133">Transmembrane helix</keyword>
<dbReference type="OrthoDB" id="10610136at2759"/>
<proteinExistence type="predicted"/>